<gene>
    <name evidence="2" type="ORF">SAMN04488563_5164</name>
</gene>
<dbReference type="PROSITE" id="PS50995">
    <property type="entry name" value="HTH_MARR_2"/>
    <property type="match status" value="1"/>
</dbReference>
<dbReference type="SUPFAM" id="SSF46785">
    <property type="entry name" value="Winged helix' DNA-binding domain"/>
    <property type="match status" value="1"/>
</dbReference>
<dbReference type="GO" id="GO:0003700">
    <property type="term" value="F:DNA-binding transcription factor activity"/>
    <property type="evidence" value="ECO:0007669"/>
    <property type="project" value="InterPro"/>
</dbReference>
<dbReference type="PRINTS" id="PR00598">
    <property type="entry name" value="HTHMARR"/>
</dbReference>
<feature type="domain" description="HTH marR-type" evidence="1">
    <location>
        <begin position="9"/>
        <end position="139"/>
    </location>
</feature>
<dbReference type="GO" id="GO:0003677">
    <property type="term" value="F:DNA binding"/>
    <property type="evidence" value="ECO:0007669"/>
    <property type="project" value="UniProtKB-KW"/>
</dbReference>
<organism evidence="2 3">
    <name type="scientific">Jiangella alkaliphila</name>
    <dbReference type="NCBI Taxonomy" id="419479"/>
    <lineage>
        <taxon>Bacteria</taxon>
        <taxon>Bacillati</taxon>
        <taxon>Actinomycetota</taxon>
        <taxon>Actinomycetes</taxon>
        <taxon>Jiangellales</taxon>
        <taxon>Jiangellaceae</taxon>
        <taxon>Jiangella</taxon>
    </lineage>
</organism>
<protein>
    <submittedName>
        <fullName evidence="2">DNA-binding transcriptional regulator, MarR family</fullName>
    </submittedName>
</protein>
<dbReference type="EMBL" id="LT629791">
    <property type="protein sequence ID" value="SDU76313.1"/>
    <property type="molecule type" value="Genomic_DNA"/>
</dbReference>
<dbReference type="InterPro" id="IPR036388">
    <property type="entry name" value="WH-like_DNA-bd_sf"/>
</dbReference>
<keyword evidence="3" id="KW-1185">Reference proteome</keyword>
<dbReference type="InterPro" id="IPR039422">
    <property type="entry name" value="MarR/SlyA-like"/>
</dbReference>
<sequence length="153" mass="16670">MRSEVWSDLVDQGRLLVRLGRLLTHRHVEIYDGVGPTLGGMLAALSKGGPMRLTALADQLQVDTSVASRQAAELVERGLVERRPDPDDARAGLLDLTADGHAILQRARERSGEIVAAALGDWSEAEARQLVDLLTKLNGDLREELCGGKERVR</sequence>
<dbReference type="GO" id="GO:0006950">
    <property type="term" value="P:response to stress"/>
    <property type="evidence" value="ECO:0007669"/>
    <property type="project" value="TreeGrafter"/>
</dbReference>
<dbReference type="PANTHER" id="PTHR33164:SF57">
    <property type="entry name" value="MARR-FAMILY TRANSCRIPTIONAL REGULATOR"/>
    <property type="match status" value="1"/>
</dbReference>
<dbReference type="STRING" id="419479.SAMN04488563_5164"/>
<dbReference type="InterPro" id="IPR036390">
    <property type="entry name" value="WH_DNA-bd_sf"/>
</dbReference>
<dbReference type="InterPro" id="IPR000835">
    <property type="entry name" value="HTH_MarR-typ"/>
</dbReference>
<dbReference type="AlphaFoldDB" id="A0A1H2L5S2"/>
<keyword evidence="2" id="KW-0238">DNA-binding</keyword>
<evidence type="ECO:0000259" key="1">
    <source>
        <dbReference type="PROSITE" id="PS50995"/>
    </source>
</evidence>
<dbReference type="RefSeq" id="WP_046767592.1">
    <property type="nucleotide sequence ID" value="NZ_KQ061222.1"/>
</dbReference>
<accession>A0A1H2L5S2</accession>
<evidence type="ECO:0000313" key="2">
    <source>
        <dbReference type="EMBL" id="SDU76313.1"/>
    </source>
</evidence>
<proteinExistence type="predicted"/>
<reference evidence="3" key="1">
    <citation type="submission" date="2016-10" db="EMBL/GenBank/DDBJ databases">
        <authorList>
            <person name="Varghese N."/>
            <person name="Submissions S."/>
        </authorList>
    </citation>
    <scope>NUCLEOTIDE SEQUENCE [LARGE SCALE GENOMIC DNA]</scope>
    <source>
        <strain evidence="3">DSM 45079</strain>
    </source>
</reference>
<name>A0A1H2L5S2_9ACTN</name>
<dbReference type="OrthoDB" id="5148120at2"/>
<dbReference type="SMART" id="SM00347">
    <property type="entry name" value="HTH_MARR"/>
    <property type="match status" value="1"/>
</dbReference>
<dbReference type="Pfam" id="PF12802">
    <property type="entry name" value="MarR_2"/>
    <property type="match status" value="1"/>
</dbReference>
<dbReference type="Proteomes" id="UP000182977">
    <property type="component" value="Chromosome I"/>
</dbReference>
<dbReference type="PANTHER" id="PTHR33164">
    <property type="entry name" value="TRANSCRIPTIONAL REGULATOR, MARR FAMILY"/>
    <property type="match status" value="1"/>
</dbReference>
<evidence type="ECO:0000313" key="3">
    <source>
        <dbReference type="Proteomes" id="UP000182977"/>
    </source>
</evidence>
<dbReference type="Gene3D" id="1.10.10.10">
    <property type="entry name" value="Winged helix-like DNA-binding domain superfamily/Winged helix DNA-binding domain"/>
    <property type="match status" value="1"/>
</dbReference>